<comment type="caution">
    <text evidence="1">The sequence shown here is derived from an EMBL/GenBank/DDBJ whole genome shotgun (WGS) entry which is preliminary data.</text>
</comment>
<dbReference type="EMBL" id="QSCR01000018">
    <property type="protein sequence ID" value="RGY16702.1"/>
    <property type="molecule type" value="Genomic_DNA"/>
</dbReference>
<protein>
    <submittedName>
        <fullName evidence="1">Uncharacterized protein</fullName>
    </submittedName>
</protein>
<dbReference type="Proteomes" id="UP000286063">
    <property type="component" value="Unassembled WGS sequence"/>
</dbReference>
<name>A0A413IMN8_9BACT</name>
<proteinExistence type="predicted"/>
<accession>A0A413IMN8</accession>
<evidence type="ECO:0000313" key="2">
    <source>
        <dbReference type="Proteomes" id="UP000286063"/>
    </source>
</evidence>
<dbReference type="RefSeq" id="WP_117722885.1">
    <property type="nucleotide sequence ID" value="NZ_CAJUBB010000077.1"/>
</dbReference>
<reference evidence="1 2" key="1">
    <citation type="submission" date="2018-08" db="EMBL/GenBank/DDBJ databases">
        <title>A genome reference for cultivated species of the human gut microbiota.</title>
        <authorList>
            <person name="Zou Y."/>
            <person name="Xue W."/>
            <person name="Luo G."/>
        </authorList>
    </citation>
    <scope>NUCLEOTIDE SEQUENCE [LARGE SCALE GENOMIC DNA]</scope>
    <source>
        <strain evidence="1 2">OF02-7</strain>
    </source>
</reference>
<dbReference type="AlphaFoldDB" id="A0A413IMN8"/>
<organism evidence="1 2">
    <name type="scientific">Butyricimonas virosa</name>
    <dbReference type="NCBI Taxonomy" id="544645"/>
    <lineage>
        <taxon>Bacteria</taxon>
        <taxon>Pseudomonadati</taxon>
        <taxon>Bacteroidota</taxon>
        <taxon>Bacteroidia</taxon>
        <taxon>Bacteroidales</taxon>
        <taxon>Odoribacteraceae</taxon>
        <taxon>Butyricimonas</taxon>
    </lineage>
</organism>
<evidence type="ECO:0000313" key="1">
    <source>
        <dbReference type="EMBL" id="RGY16702.1"/>
    </source>
</evidence>
<gene>
    <name evidence="1" type="ORF">DXA50_11120</name>
</gene>
<sequence length="106" mass="12681">MEKKEAEKILSKNKLVLDTAGLENLPVLTVEINRYYLKEDSRRSEDVYLLGNLIDKEHCNMKFVEADYRCESFFVKHELNYWYRDYLEEALEVKDALFCLYGEVDK</sequence>